<dbReference type="InterPro" id="IPR006224">
    <property type="entry name" value="PsdUridine_synth_RluA-like_CS"/>
</dbReference>
<dbReference type="PANTHER" id="PTHR21600:SF44">
    <property type="entry name" value="RIBOSOMAL LARGE SUBUNIT PSEUDOURIDINE SYNTHASE D"/>
    <property type="match status" value="1"/>
</dbReference>
<name>A0ABR7HRG6_9FIRM</name>
<dbReference type="InterPro" id="IPR036986">
    <property type="entry name" value="S4_RNA-bd_sf"/>
</dbReference>
<protein>
    <recommendedName>
        <fullName evidence="5">Pseudouridine synthase</fullName>
        <ecNumber evidence="5">5.4.99.-</ecNumber>
    </recommendedName>
</protein>
<dbReference type="SMART" id="SM00363">
    <property type="entry name" value="S4"/>
    <property type="match status" value="1"/>
</dbReference>
<dbReference type="NCBIfam" id="TIGR00005">
    <property type="entry name" value="rluA_subfam"/>
    <property type="match status" value="1"/>
</dbReference>
<dbReference type="InterPro" id="IPR050188">
    <property type="entry name" value="RluA_PseudoU_synthase"/>
</dbReference>
<dbReference type="CDD" id="cd00165">
    <property type="entry name" value="S4"/>
    <property type="match status" value="1"/>
</dbReference>
<dbReference type="CDD" id="cd02869">
    <property type="entry name" value="PseudoU_synth_RluA_like"/>
    <property type="match status" value="1"/>
</dbReference>
<evidence type="ECO:0000256" key="2">
    <source>
        <dbReference type="ARBA" id="ARBA00010876"/>
    </source>
</evidence>
<accession>A0ABR7HRG6</accession>
<comment type="caution">
    <text evidence="7">The sequence shown here is derived from an EMBL/GenBank/DDBJ whole genome shotgun (WGS) entry which is preliminary data.</text>
</comment>
<dbReference type="SUPFAM" id="SSF55174">
    <property type="entry name" value="Alpha-L RNA-binding motif"/>
    <property type="match status" value="1"/>
</dbReference>
<keyword evidence="4" id="KW-0694">RNA-binding</keyword>
<dbReference type="PROSITE" id="PS01129">
    <property type="entry name" value="PSI_RLU"/>
    <property type="match status" value="1"/>
</dbReference>
<evidence type="ECO:0000256" key="1">
    <source>
        <dbReference type="ARBA" id="ARBA00000073"/>
    </source>
</evidence>
<dbReference type="PANTHER" id="PTHR21600">
    <property type="entry name" value="MITOCHONDRIAL RNA PSEUDOURIDINE SYNTHASE"/>
    <property type="match status" value="1"/>
</dbReference>
<evidence type="ECO:0000256" key="5">
    <source>
        <dbReference type="RuleBase" id="RU362028"/>
    </source>
</evidence>
<dbReference type="InterPro" id="IPR020103">
    <property type="entry name" value="PsdUridine_synth_cat_dom_sf"/>
</dbReference>
<keyword evidence="8" id="KW-1185">Reference proteome</keyword>
<evidence type="ECO:0000313" key="7">
    <source>
        <dbReference type="EMBL" id="MBC5730103.1"/>
    </source>
</evidence>
<dbReference type="SUPFAM" id="SSF55120">
    <property type="entry name" value="Pseudouridine synthase"/>
    <property type="match status" value="1"/>
</dbReference>
<feature type="domain" description="RNA-binding S4" evidence="6">
    <location>
        <begin position="13"/>
        <end position="77"/>
    </location>
</feature>
<organism evidence="7 8">
    <name type="scientific">Pseudoflavonifractor hominis</name>
    <dbReference type="NCBI Taxonomy" id="2763059"/>
    <lineage>
        <taxon>Bacteria</taxon>
        <taxon>Bacillati</taxon>
        <taxon>Bacillota</taxon>
        <taxon>Clostridia</taxon>
        <taxon>Eubacteriales</taxon>
        <taxon>Oscillospiraceae</taxon>
        <taxon>Pseudoflavonifractor</taxon>
    </lineage>
</organism>
<proteinExistence type="inferred from homology"/>
<dbReference type="PROSITE" id="PS50889">
    <property type="entry name" value="S4"/>
    <property type="match status" value="1"/>
</dbReference>
<keyword evidence="3 5" id="KW-0413">Isomerase</keyword>
<gene>
    <name evidence="7" type="ORF">H8S34_04555</name>
</gene>
<reference evidence="7 8" key="1">
    <citation type="submission" date="2020-08" db="EMBL/GenBank/DDBJ databases">
        <title>Genome public.</title>
        <authorList>
            <person name="Liu C."/>
            <person name="Sun Q."/>
        </authorList>
    </citation>
    <scope>NUCLEOTIDE SEQUENCE [LARGE SCALE GENOMIC DNA]</scope>
    <source>
        <strain evidence="7 8">New-38</strain>
    </source>
</reference>
<dbReference type="EMBL" id="JACOPR010000002">
    <property type="protein sequence ID" value="MBC5730103.1"/>
    <property type="molecule type" value="Genomic_DNA"/>
</dbReference>
<dbReference type="Gene3D" id="3.30.2350.10">
    <property type="entry name" value="Pseudouridine synthase"/>
    <property type="match status" value="1"/>
</dbReference>
<dbReference type="Pfam" id="PF00849">
    <property type="entry name" value="PseudoU_synth_2"/>
    <property type="match status" value="1"/>
</dbReference>
<dbReference type="RefSeq" id="WP_186963163.1">
    <property type="nucleotide sequence ID" value="NZ_JACOPR010000002.1"/>
</dbReference>
<sequence length="306" mass="33815">MTTLELRADRTGERADSFLARTVEGLTRSAAQRLLEEGAVRKNGASVKKNEKLTEGDTLILSLPEPEPVDILPQDIPLDVVYEDDDVIVVNKPVGMVVHPAAGHPDGTLVNALLHHCGDSLSGINGELRPGIVHRIDRDTSGLLIAAKNDFAHLGLAEQLQDHSLYREYEAICVGNLREDRGTVNAPIARHRTDRKRMAVDPEGREAVTHWTVLERLSGYAYIQCRLETGRTHQIRVHMASIGHPLLGDVVYGSKRPYPGLAGQCLHARRLSFVHPRTGERITVECPLPDWFQAVLAKLRRMSAAP</sequence>
<dbReference type="InterPro" id="IPR006225">
    <property type="entry name" value="PsdUridine_synth_RluC/D"/>
</dbReference>
<dbReference type="InterPro" id="IPR006145">
    <property type="entry name" value="PsdUridine_synth_RsuA/RluA"/>
</dbReference>
<comment type="similarity">
    <text evidence="2 5">Belongs to the pseudouridine synthase RluA family.</text>
</comment>
<evidence type="ECO:0000259" key="6">
    <source>
        <dbReference type="SMART" id="SM00363"/>
    </source>
</evidence>
<dbReference type="Pfam" id="PF01479">
    <property type="entry name" value="S4"/>
    <property type="match status" value="1"/>
</dbReference>
<comment type="catalytic activity">
    <reaction evidence="1 5">
        <text>a uridine in RNA = a pseudouridine in RNA</text>
        <dbReference type="Rhea" id="RHEA:48348"/>
        <dbReference type="Rhea" id="RHEA-COMP:12068"/>
        <dbReference type="Rhea" id="RHEA-COMP:12069"/>
        <dbReference type="ChEBI" id="CHEBI:65314"/>
        <dbReference type="ChEBI" id="CHEBI:65315"/>
    </reaction>
</comment>
<dbReference type="Gene3D" id="3.10.290.10">
    <property type="entry name" value="RNA-binding S4 domain"/>
    <property type="match status" value="1"/>
</dbReference>
<evidence type="ECO:0000256" key="4">
    <source>
        <dbReference type="PROSITE-ProRule" id="PRU00182"/>
    </source>
</evidence>
<dbReference type="Proteomes" id="UP000660021">
    <property type="component" value="Unassembled WGS sequence"/>
</dbReference>
<evidence type="ECO:0000256" key="3">
    <source>
        <dbReference type="ARBA" id="ARBA00023235"/>
    </source>
</evidence>
<dbReference type="InterPro" id="IPR002942">
    <property type="entry name" value="S4_RNA-bd"/>
</dbReference>
<dbReference type="EC" id="5.4.99.-" evidence="5"/>
<evidence type="ECO:0000313" key="8">
    <source>
        <dbReference type="Proteomes" id="UP000660021"/>
    </source>
</evidence>
<comment type="function">
    <text evidence="5">Responsible for synthesis of pseudouridine from uracil.</text>
</comment>